<organism evidence="4 5">
    <name type="scientific">Mesobacillus persicus</name>
    <dbReference type="NCBI Taxonomy" id="930146"/>
    <lineage>
        <taxon>Bacteria</taxon>
        <taxon>Bacillati</taxon>
        <taxon>Bacillota</taxon>
        <taxon>Bacilli</taxon>
        <taxon>Bacillales</taxon>
        <taxon>Bacillaceae</taxon>
        <taxon>Mesobacillus</taxon>
    </lineage>
</organism>
<dbReference type="RefSeq" id="WP_090749749.1">
    <property type="nucleotide sequence ID" value="NZ_FOBW01000020.1"/>
</dbReference>
<proteinExistence type="predicted"/>
<dbReference type="InterPro" id="IPR038109">
    <property type="entry name" value="DNA_bind_recomb_sf"/>
</dbReference>
<dbReference type="PROSITE" id="PS51737">
    <property type="entry name" value="RECOMBINASE_DNA_BIND"/>
    <property type="match status" value="1"/>
</dbReference>
<dbReference type="PANTHER" id="PTHR30461:SF23">
    <property type="entry name" value="DNA RECOMBINASE-RELATED"/>
    <property type="match status" value="1"/>
</dbReference>
<evidence type="ECO:0000259" key="2">
    <source>
        <dbReference type="PROSITE" id="PS51736"/>
    </source>
</evidence>
<dbReference type="InterPro" id="IPR050639">
    <property type="entry name" value="SSR_resolvase"/>
</dbReference>
<dbReference type="InterPro" id="IPR006119">
    <property type="entry name" value="Resolv_N"/>
</dbReference>
<dbReference type="Gene3D" id="3.40.50.1390">
    <property type="entry name" value="Resolvase, N-terminal catalytic domain"/>
    <property type="match status" value="1"/>
</dbReference>
<dbReference type="Gene3D" id="3.90.1750.20">
    <property type="entry name" value="Putative Large Serine Recombinase, Chain B, Domain 2"/>
    <property type="match status" value="1"/>
</dbReference>
<dbReference type="InterPro" id="IPR011109">
    <property type="entry name" value="DNA_bind_recombinase_dom"/>
</dbReference>
<dbReference type="InterPro" id="IPR036162">
    <property type="entry name" value="Resolvase-like_N_sf"/>
</dbReference>
<evidence type="ECO:0000313" key="5">
    <source>
        <dbReference type="Proteomes" id="UP000198553"/>
    </source>
</evidence>
<dbReference type="Pfam" id="PF00239">
    <property type="entry name" value="Resolvase"/>
    <property type="match status" value="1"/>
</dbReference>
<dbReference type="Proteomes" id="UP000198553">
    <property type="component" value="Unassembled WGS sequence"/>
</dbReference>
<feature type="coiled-coil region" evidence="1">
    <location>
        <begin position="401"/>
        <end position="435"/>
    </location>
</feature>
<dbReference type="SUPFAM" id="SSF53041">
    <property type="entry name" value="Resolvase-like"/>
    <property type="match status" value="1"/>
</dbReference>
<protein>
    <submittedName>
        <fullName evidence="4">Site-specific DNA recombinase</fullName>
    </submittedName>
</protein>
<feature type="domain" description="Recombinase" evidence="3">
    <location>
        <begin position="174"/>
        <end position="311"/>
    </location>
</feature>
<feature type="domain" description="Resolvase/invertase-type recombinase catalytic" evidence="2">
    <location>
        <begin position="18"/>
        <end position="166"/>
    </location>
</feature>
<dbReference type="AlphaFoldDB" id="A0A1H8J619"/>
<feature type="coiled-coil region" evidence="1">
    <location>
        <begin position="468"/>
        <end position="512"/>
    </location>
</feature>
<sequence length="554" mass="65835">MKKENQKSVQELINEAKRIAFYGRVSTTEQRVESQQLKVVEDYLKRFGKSLEKEDIYTDEKSAYSLSYEQRENFTTLLEAVKDKKYDAIVVSDWDRLSRQVDEHFKLRELLKEELEDIPVIIASKDELYSQDDLIKALIQDGMSRLESDNISVRTRHALRTLLEKDKYIGGRPPYGYSYNVTIIRGEKGKKDTKDIEFRIVPEEIQRVKQMYEMYSEGATFHSIAKELDERYIDKHEKIKYKANKIKGIILNPIYMGYFGYDRLKNKKGGYSLKPINEWKLIKNPYTTEPAPISEKLWWLCYERYTSLPQNPHFTKSNFILNNLIKCCCGDSLDEPSFLKGVDQRTEIKKREQLEEKVYGYRYYRCEYCERRVHADKLEELVQKTIDQLSRPDKVILEKTHELLKTTYEEQEKVLSRMRAEKKMEVDNLALLRQEDPDLFFKDILLYESDQPLTVAYLISKNDSIDKLNDLEKEIPKKEYEHKKLKELMLNKELLELKVKKLLKEARLTNSEWRALTLLFVEECSLNESHEVKLKLRSLPPVFHKDIYPKTWNP</sequence>
<dbReference type="STRING" id="930146.SAMN05192533_1206"/>
<keyword evidence="1" id="KW-0175">Coiled coil</keyword>
<dbReference type="CDD" id="cd00338">
    <property type="entry name" value="Ser_Recombinase"/>
    <property type="match status" value="1"/>
</dbReference>
<dbReference type="PROSITE" id="PS51736">
    <property type="entry name" value="RECOMBINASES_3"/>
    <property type="match status" value="1"/>
</dbReference>
<accession>A0A1H8J619</accession>
<name>A0A1H8J619_9BACI</name>
<keyword evidence="5" id="KW-1185">Reference proteome</keyword>
<dbReference type="PANTHER" id="PTHR30461">
    <property type="entry name" value="DNA-INVERTASE FROM LAMBDOID PROPHAGE"/>
    <property type="match status" value="1"/>
</dbReference>
<dbReference type="GO" id="GO:0000150">
    <property type="term" value="F:DNA strand exchange activity"/>
    <property type="evidence" value="ECO:0007669"/>
    <property type="project" value="InterPro"/>
</dbReference>
<dbReference type="OrthoDB" id="9811097at2"/>
<dbReference type="GO" id="GO:0003677">
    <property type="term" value="F:DNA binding"/>
    <property type="evidence" value="ECO:0007669"/>
    <property type="project" value="InterPro"/>
</dbReference>
<dbReference type="SMART" id="SM00857">
    <property type="entry name" value="Resolvase"/>
    <property type="match status" value="1"/>
</dbReference>
<dbReference type="EMBL" id="FOBW01000020">
    <property type="protein sequence ID" value="SEN76290.1"/>
    <property type="molecule type" value="Genomic_DNA"/>
</dbReference>
<evidence type="ECO:0000259" key="3">
    <source>
        <dbReference type="PROSITE" id="PS51737"/>
    </source>
</evidence>
<gene>
    <name evidence="4" type="ORF">SAMN05192533_1206</name>
</gene>
<evidence type="ECO:0000313" key="4">
    <source>
        <dbReference type="EMBL" id="SEN76290.1"/>
    </source>
</evidence>
<evidence type="ECO:0000256" key="1">
    <source>
        <dbReference type="SAM" id="Coils"/>
    </source>
</evidence>
<reference evidence="5" key="1">
    <citation type="submission" date="2016-10" db="EMBL/GenBank/DDBJ databases">
        <authorList>
            <person name="Varghese N."/>
            <person name="Submissions S."/>
        </authorList>
    </citation>
    <scope>NUCLEOTIDE SEQUENCE [LARGE SCALE GENOMIC DNA]</scope>
    <source>
        <strain evidence="5">B48,IBRC-M 10115,DSM 25386,CECT 8001</strain>
    </source>
</reference>
<dbReference type="Pfam" id="PF07508">
    <property type="entry name" value="Recombinase"/>
    <property type="match status" value="1"/>
</dbReference>